<evidence type="ECO:0000256" key="3">
    <source>
        <dbReference type="ARBA" id="ARBA00023004"/>
    </source>
</evidence>
<dbReference type="Pfam" id="PF14697">
    <property type="entry name" value="Fer4_21"/>
    <property type="match status" value="1"/>
</dbReference>
<protein>
    <submittedName>
        <fullName evidence="7">4Fe-4S dicluster domain-containing protein</fullName>
    </submittedName>
</protein>
<evidence type="ECO:0000313" key="8">
    <source>
        <dbReference type="Proteomes" id="UP000648239"/>
    </source>
</evidence>
<name>A0A8J6XZ47_9BACT</name>
<evidence type="ECO:0000313" key="7">
    <source>
        <dbReference type="EMBL" id="MBD3867487.1"/>
    </source>
</evidence>
<sequence length="170" mass="18203">MSRDRDKGVDLSRRAFLRGRPAQTRPLGPPPPCITGRISEPNPCSDCIGQPCLDSCDPDVIRIHPQDHHLAGRAYLSFAESGCTFCGDCFKVCPVADPLPAGRPTPVGLASLSQDLCLPWDGVVCLSCKIACTWDAITFDSQRRPSVQQATCTGCGFCVPVCPTQAINVS</sequence>
<dbReference type="GO" id="GO:0051539">
    <property type="term" value="F:4 iron, 4 sulfur cluster binding"/>
    <property type="evidence" value="ECO:0007669"/>
    <property type="project" value="UniProtKB-KW"/>
</dbReference>
<gene>
    <name evidence="7" type="ORF">IFK94_05115</name>
</gene>
<keyword evidence="3" id="KW-0408">Iron</keyword>
<evidence type="ECO:0000256" key="4">
    <source>
        <dbReference type="ARBA" id="ARBA00023014"/>
    </source>
</evidence>
<keyword evidence="1" id="KW-0004">4Fe-4S</keyword>
<dbReference type="PROSITE" id="PS51379">
    <property type="entry name" value="4FE4S_FER_2"/>
    <property type="match status" value="2"/>
</dbReference>
<feature type="domain" description="4Fe-4S ferredoxin-type" evidence="6">
    <location>
        <begin position="74"/>
        <end position="104"/>
    </location>
</feature>
<organism evidence="7 8">
    <name type="scientific">Candidatus Polarisedimenticola svalbardensis</name>
    <dbReference type="NCBI Taxonomy" id="2886004"/>
    <lineage>
        <taxon>Bacteria</taxon>
        <taxon>Pseudomonadati</taxon>
        <taxon>Acidobacteriota</taxon>
        <taxon>Candidatus Polarisedimenticolia</taxon>
        <taxon>Candidatus Polarisedimenticolales</taxon>
        <taxon>Candidatus Polarisedimenticolaceae</taxon>
        <taxon>Candidatus Polarisedimenticola</taxon>
    </lineage>
</organism>
<accession>A0A8J6XZ47</accession>
<dbReference type="PANTHER" id="PTHR43687">
    <property type="entry name" value="ADENYLYLSULFATE REDUCTASE, BETA SUBUNIT"/>
    <property type="match status" value="1"/>
</dbReference>
<dbReference type="PROSITE" id="PS00198">
    <property type="entry name" value="4FE4S_FER_1"/>
    <property type="match status" value="1"/>
</dbReference>
<dbReference type="InterPro" id="IPR017896">
    <property type="entry name" value="4Fe4S_Fe-S-bd"/>
</dbReference>
<dbReference type="Pfam" id="PF12838">
    <property type="entry name" value="Fer4_7"/>
    <property type="match status" value="1"/>
</dbReference>
<dbReference type="PANTHER" id="PTHR43687:SF1">
    <property type="entry name" value="FERREDOXIN III"/>
    <property type="match status" value="1"/>
</dbReference>
<evidence type="ECO:0000259" key="6">
    <source>
        <dbReference type="PROSITE" id="PS51379"/>
    </source>
</evidence>
<dbReference type="AlphaFoldDB" id="A0A8J6XZ47"/>
<dbReference type="InterPro" id="IPR050572">
    <property type="entry name" value="Fe-S_Ferredoxin"/>
</dbReference>
<evidence type="ECO:0000256" key="2">
    <source>
        <dbReference type="ARBA" id="ARBA00022723"/>
    </source>
</evidence>
<evidence type="ECO:0000256" key="1">
    <source>
        <dbReference type="ARBA" id="ARBA00022485"/>
    </source>
</evidence>
<feature type="domain" description="4Fe-4S ferredoxin-type" evidence="6">
    <location>
        <begin position="143"/>
        <end position="170"/>
    </location>
</feature>
<dbReference type="Gene3D" id="3.30.70.20">
    <property type="match status" value="2"/>
</dbReference>
<dbReference type="InterPro" id="IPR017900">
    <property type="entry name" value="4Fe4S_Fe_S_CS"/>
</dbReference>
<dbReference type="EMBL" id="JACXWD010000011">
    <property type="protein sequence ID" value="MBD3867487.1"/>
    <property type="molecule type" value="Genomic_DNA"/>
</dbReference>
<feature type="region of interest" description="Disordered" evidence="5">
    <location>
        <begin position="1"/>
        <end position="31"/>
    </location>
</feature>
<dbReference type="GO" id="GO:0046872">
    <property type="term" value="F:metal ion binding"/>
    <property type="evidence" value="ECO:0007669"/>
    <property type="project" value="UniProtKB-KW"/>
</dbReference>
<comment type="caution">
    <text evidence="7">The sequence shown here is derived from an EMBL/GenBank/DDBJ whole genome shotgun (WGS) entry which is preliminary data.</text>
</comment>
<reference evidence="7 8" key="1">
    <citation type="submission" date="2020-08" db="EMBL/GenBank/DDBJ databases">
        <title>Acidobacteriota in marine sediments use diverse sulfur dissimilation pathways.</title>
        <authorList>
            <person name="Wasmund K."/>
        </authorList>
    </citation>
    <scope>NUCLEOTIDE SEQUENCE [LARGE SCALE GENOMIC DNA]</scope>
    <source>
        <strain evidence="7">MAG AM4</strain>
    </source>
</reference>
<keyword evidence="4" id="KW-0411">Iron-sulfur</keyword>
<dbReference type="SUPFAM" id="SSF54862">
    <property type="entry name" value="4Fe-4S ferredoxins"/>
    <property type="match status" value="2"/>
</dbReference>
<proteinExistence type="predicted"/>
<evidence type="ECO:0000256" key="5">
    <source>
        <dbReference type="SAM" id="MobiDB-lite"/>
    </source>
</evidence>
<feature type="compositionally biased region" description="Basic and acidic residues" evidence="5">
    <location>
        <begin position="1"/>
        <end position="13"/>
    </location>
</feature>
<keyword evidence="2" id="KW-0479">Metal-binding</keyword>
<dbReference type="Proteomes" id="UP000648239">
    <property type="component" value="Unassembled WGS sequence"/>
</dbReference>